<dbReference type="Proteomes" id="UP001516023">
    <property type="component" value="Unassembled WGS sequence"/>
</dbReference>
<accession>A0ABD3PGJ8</accession>
<comment type="caution">
    <text evidence="1">The sequence shown here is derived from an EMBL/GenBank/DDBJ whole genome shotgun (WGS) entry which is preliminary data.</text>
</comment>
<sequence length="67" mass="7501">MTSFAIAHFLWIGPRDANSMTAYGLVSKAIKGYVYEENLSGSCPLWCAVPLDTLPHRLSADNKWKKE</sequence>
<evidence type="ECO:0000313" key="2">
    <source>
        <dbReference type="Proteomes" id="UP001516023"/>
    </source>
</evidence>
<keyword evidence="2" id="KW-1185">Reference proteome</keyword>
<organism evidence="1 2">
    <name type="scientific">Cyclotella cryptica</name>
    <dbReference type="NCBI Taxonomy" id="29204"/>
    <lineage>
        <taxon>Eukaryota</taxon>
        <taxon>Sar</taxon>
        <taxon>Stramenopiles</taxon>
        <taxon>Ochrophyta</taxon>
        <taxon>Bacillariophyta</taxon>
        <taxon>Coscinodiscophyceae</taxon>
        <taxon>Thalassiosirophycidae</taxon>
        <taxon>Stephanodiscales</taxon>
        <taxon>Stephanodiscaceae</taxon>
        <taxon>Cyclotella</taxon>
    </lineage>
</organism>
<reference evidence="1 2" key="1">
    <citation type="journal article" date="2020" name="G3 (Bethesda)">
        <title>Improved Reference Genome for Cyclotella cryptica CCMP332, a Model for Cell Wall Morphogenesis, Salinity Adaptation, and Lipid Production in Diatoms (Bacillariophyta).</title>
        <authorList>
            <person name="Roberts W.R."/>
            <person name="Downey K.M."/>
            <person name="Ruck E.C."/>
            <person name="Traller J.C."/>
            <person name="Alverson A.J."/>
        </authorList>
    </citation>
    <scope>NUCLEOTIDE SEQUENCE [LARGE SCALE GENOMIC DNA]</scope>
    <source>
        <strain evidence="1 2">CCMP332</strain>
    </source>
</reference>
<evidence type="ECO:0000313" key="1">
    <source>
        <dbReference type="EMBL" id="KAL3786857.1"/>
    </source>
</evidence>
<proteinExistence type="predicted"/>
<dbReference type="EMBL" id="JABMIG020000186">
    <property type="protein sequence ID" value="KAL3786857.1"/>
    <property type="molecule type" value="Genomic_DNA"/>
</dbReference>
<dbReference type="AlphaFoldDB" id="A0ABD3PGJ8"/>
<name>A0ABD3PGJ8_9STRA</name>
<gene>
    <name evidence="1" type="ORF">HJC23_013778</name>
</gene>
<protein>
    <submittedName>
        <fullName evidence="1">Uncharacterized protein</fullName>
    </submittedName>
</protein>